<dbReference type="AlphaFoldDB" id="A0A8J9VLE1"/>
<gene>
    <name evidence="1" type="ORF">BINO364_LOCUS13892</name>
</gene>
<proteinExistence type="predicted"/>
<dbReference type="Proteomes" id="UP000838878">
    <property type="component" value="Chromosome 7"/>
</dbReference>
<dbReference type="EMBL" id="OV170227">
    <property type="protein sequence ID" value="CAH0728705.1"/>
    <property type="molecule type" value="Genomic_DNA"/>
</dbReference>
<keyword evidence="2" id="KW-1185">Reference proteome</keyword>
<organism evidence="1 2">
    <name type="scientific">Brenthis ino</name>
    <name type="common">lesser marbled fritillary</name>
    <dbReference type="NCBI Taxonomy" id="405034"/>
    <lineage>
        <taxon>Eukaryota</taxon>
        <taxon>Metazoa</taxon>
        <taxon>Ecdysozoa</taxon>
        <taxon>Arthropoda</taxon>
        <taxon>Hexapoda</taxon>
        <taxon>Insecta</taxon>
        <taxon>Pterygota</taxon>
        <taxon>Neoptera</taxon>
        <taxon>Endopterygota</taxon>
        <taxon>Lepidoptera</taxon>
        <taxon>Glossata</taxon>
        <taxon>Ditrysia</taxon>
        <taxon>Papilionoidea</taxon>
        <taxon>Nymphalidae</taxon>
        <taxon>Heliconiinae</taxon>
        <taxon>Argynnini</taxon>
        <taxon>Brenthis</taxon>
    </lineage>
</organism>
<reference evidence="1" key="1">
    <citation type="submission" date="2021-12" db="EMBL/GenBank/DDBJ databases">
        <authorList>
            <person name="Martin H S."/>
        </authorList>
    </citation>
    <scope>NUCLEOTIDE SEQUENCE</scope>
</reference>
<evidence type="ECO:0000313" key="1">
    <source>
        <dbReference type="EMBL" id="CAH0728705.1"/>
    </source>
</evidence>
<name>A0A8J9VLE1_9NEOP</name>
<sequence>MVFMSCCSAVVRFLHRVRAREFRASEEQRRGRRREGEGLRASGRARVDALRRRLQTAERGRACALPTQAALFARALPATAYDLPNYQLFSRPRPDSHQTGKNYSLFHFCTALELVSMKTSNSCKSIVDVSDCEHAAGSVQYAPCSVQHAVWIVQGAACSAVSVAEAMLSAHIRAALIAHALAAHKLWQIKRS</sequence>
<feature type="non-terminal residue" evidence="1">
    <location>
        <position position="192"/>
    </location>
</feature>
<accession>A0A8J9VLE1</accession>
<protein>
    <submittedName>
        <fullName evidence="1">Uncharacterized protein</fullName>
    </submittedName>
</protein>
<evidence type="ECO:0000313" key="2">
    <source>
        <dbReference type="Proteomes" id="UP000838878"/>
    </source>
</evidence>